<sequence length="262" mass="29148">MGKVIGIVNKKGGVGKTTTATTLSYLLTKRGYKVALIDFDSQRHSTLLSGVLCPEQLPLTIYDLLKKLVMDEPLPEAGEYVIQTENGVHLIPANEKLDNFEKLMSDATFCEYKLKEFVDTIRDSYDYIIIDCMPKMGTPMINVMICADSLIIPLQSETLAAEGMSAFLRAYHKIQSRCNKELKIEGILFTMDNQRTRVSKRVKSQVETSLGEKVHIFSNTIPRSVRVADSVDAGMTICELEPANPAAVAYERFAQEVIEGGN</sequence>
<evidence type="ECO:0000313" key="6">
    <source>
        <dbReference type="EMBL" id="RGD68318.1"/>
    </source>
</evidence>
<comment type="similarity">
    <text evidence="1">Belongs to the ParA family.</text>
</comment>
<dbReference type="Pfam" id="PF13614">
    <property type="entry name" value="AAA_31"/>
    <property type="match status" value="1"/>
</dbReference>
<dbReference type="CDD" id="cd02042">
    <property type="entry name" value="ParAB_family"/>
    <property type="match status" value="1"/>
</dbReference>
<dbReference type="Proteomes" id="UP000261023">
    <property type="component" value="Unassembled WGS sequence"/>
</dbReference>
<dbReference type="Gene3D" id="3.40.50.300">
    <property type="entry name" value="P-loop containing nucleotide triphosphate hydrolases"/>
    <property type="match status" value="1"/>
</dbReference>
<dbReference type="PIRSF" id="PIRSF009320">
    <property type="entry name" value="Nuc_binding_HP_1000"/>
    <property type="match status" value="1"/>
</dbReference>
<feature type="domain" description="AAA" evidence="5">
    <location>
        <begin position="3"/>
        <end position="184"/>
    </location>
</feature>
<accession>A0A3E3DI23</accession>
<dbReference type="InterPro" id="IPR025669">
    <property type="entry name" value="AAA_dom"/>
</dbReference>
<gene>
    <name evidence="6" type="ORF">DWX31_22660</name>
</gene>
<comment type="subunit">
    <text evidence="3">Dimerizes in the presence of ATP but not ADP; ATP-binding is required for double-stranded (ds)DNA-binding. Interacts with DnaA.</text>
</comment>
<dbReference type="PANTHER" id="PTHR13696:SF98">
    <property type="entry name" value="PLASMID PARTITION PROTEIN A"/>
    <property type="match status" value="1"/>
</dbReference>
<name>A0A3E3DI23_9FIRM</name>
<dbReference type="OrthoDB" id="9815116at2"/>
<comment type="caution">
    <text evidence="6">The sequence shown here is derived from an EMBL/GenBank/DDBJ whole genome shotgun (WGS) entry which is preliminary data.</text>
</comment>
<dbReference type="FunFam" id="3.40.50.300:FF:000285">
    <property type="entry name" value="Sporulation initiation inhibitor Soj"/>
    <property type="match status" value="1"/>
</dbReference>
<comment type="catalytic activity">
    <reaction evidence="2">
        <text>ATP + H2O = ADP + phosphate + H(+)</text>
        <dbReference type="Rhea" id="RHEA:13065"/>
        <dbReference type="ChEBI" id="CHEBI:15377"/>
        <dbReference type="ChEBI" id="CHEBI:15378"/>
        <dbReference type="ChEBI" id="CHEBI:30616"/>
        <dbReference type="ChEBI" id="CHEBI:43474"/>
        <dbReference type="ChEBI" id="CHEBI:456216"/>
    </reaction>
</comment>
<proteinExistence type="inferred from homology"/>
<evidence type="ECO:0000256" key="3">
    <source>
        <dbReference type="ARBA" id="ARBA00062323"/>
    </source>
</evidence>
<dbReference type="SUPFAM" id="SSF52540">
    <property type="entry name" value="P-loop containing nucleoside triphosphate hydrolases"/>
    <property type="match status" value="1"/>
</dbReference>
<organism evidence="6 7">
    <name type="scientific">Hungatella hathewayi</name>
    <dbReference type="NCBI Taxonomy" id="154046"/>
    <lineage>
        <taxon>Bacteria</taxon>
        <taxon>Bacillati</taxon>
        <taxon>Bacillota</taxon>
        <taxon>Clostridia</taxon>
        <taxon>Lachnospirales</taxon>
        <taxon>Lachnospiraceae</taxon>
        <taxon>Hungatella</taxon>
    </lineage>
</organism>
<protein>
    <recommendedName>
        <fullName evidence="4">Sporulation initiation inhibitor protein Soj</fullName>
    </recommendedName>
</protein>
<dbReference type="AlphaFoldDB" id="A0A3E3DI23"/>
<dbReference type="InterPro" id="IPR027417">
    <property type="entry name" value="P-loop_NTPase"/>
</dbReference>
<dbReference type="EMBL" id="QTJW01000017">
    <property type="protein sequence ID" value="RGD68318.1"/>
    <property type="molecule type" value="Genomic_DNA"/>
</dbReference>
<evidence type="ECO:0000256" key="4">
    <source>
        <dbReference type="ARBA" id="ARBA00071824"/>
    </source>
</evidence>
<evidence type="ECO:0000256" key="2">
    <source>
        <dbReference type="ARBA" id="ARBA00049360"/>
    </source>
</evidence>
<reference evidence="6 7" key="1">
    <citation type="submission" date="2018-08" db="EMBL/GenBank/DDBJ databases">
        <title>A genome reference for cultivated species of the human gut microbiota.</title>
        <authorList>
            <person name="Zou Y."/>
            <person name="Xue W."/>
            <person name="Luo G."/>
        </authorList>
    </citation>
    <scope>NUCLEOTIDE SEQUENCE [LARGE SCALE GENOMIC DNA]</scope>
    <source>
        <strain evidence="6 7">AF19-13AC</strain>
    </source>
</reference>
<evidence type="ECO:0000313" key="7">
    <source>
        <dbReference type="Proteomes" id="UP000261023"/>
    </source>
</evidence>
<evidence type="ECO:0000259" key="5">
    <source>
        <dbReference type="Pfam" id="PF13614"/>
    </source>
</evidence>
<dbReference type="RefSeq" id="WP_025530173.1">
    <property type="nucleotide sequence ID" value="NZ_QTJW01000017.1"/>
</dbReference>
<dbReference type="PANTHER" id="PTHR13696">
    <property type="entry name" value="P-LOOP CONTAINING NUCLEOSIDE TRIPHOSPHATE HYDROLASE"/>
    <property type="match status" value="1"/>
</dbReference>
<dbReference type="InterPro" id="IPR050678">
    <property type="entry name" value="DNA_Partitioning_ATPase"/>
</dbReference>
<evidence type="ECO:0000256" key="1">
    <source>
        <dbReference type="ARBA" id="ARBA00006976"/>
    </source>
</evidence>